<dbReference type="PATRIC" id="fig|1423726.3.peg.2439"/>
<dbReference type="PRINTS" id="PR00413">
    <property type="entry name" value="HADHALOGNASE"/>
</dbReference>
<dbReference type="InterPro" id="IPR041492">
    <property type="entry name" value="HAD_2"/>
</dbReference>
<dbReference type="PANTHER" id="PTHR43434">
    <property type="entry name" value="PHOSPHOGLYCOLATE PHOSPHATASE"/>
    <property type="match status" value="1"/>
</dbReference>
<dbReference type="InterPro" id="IPR006439">
    <property type="entry name" value="HAD-SF_hydro_IA"/>
</dbReference>
<reference evidence="1 2" key="1">
    <citation type="journal article" date="2015" name="Genome Announc.">
        <title>Expanding the biotechnology potential of lactobacilli through comparative genomics of 213 strains and associated genera.</title>
        <authorList>
            <person name="Sun Z."/>
            <person name="Harris H.M."/>
            <person name="McCann A."/>
            <person name="Guo C."/>
            <person name="Argimon S."/>
            <person name="Zhang W."/>
            <person name="Yang X."/>
            <person name="Jeffery I.B."/>
            <person name="Cooney J.C."/>
            <person name="Kagawa T.F."/>
            <person name="Liu W."/>
            <person name="Song Y."/>
            <person name="Salvetti E."/>
            <person name="Wrobel A."/>
            <person name="Rasinkangas P."/>
            <person name="Parkhill J."/>
            <person name="Rea M.C."/>
            <person name="O'Sullivan O."/>
            <person name="Ritari J."/>
            <person name="Douillard F.P."/>
            <person name="Paul Ross R."/>
            <person name="Yang R."/>
            <person name="Briner A.E."/>
            <person name="Felis G.E."/>
            <person name="de Vos W.M."/>
            <person name="Barrangou R."/>
            <person name="Klaenhammer T.R."/>
            <person name="Caufield P.W."/>
            <person name="Cui Y."/>
            <person name="Zhang H."/>
            <person name="O'Toole P.W."/>
        </authorList>
    </citation>
    <scope>NUCLEOTIDE SEQUENCE [LARGE SCALE GENOMIC DNA]</scope>
    <source>
        <strain evidence="1 2">DSM 20003</strain>
    </source>
</reference>
<dbReference type="InterPro" id="IPR023214">
    <property type="entry name" value="HAD_sf"/>
</dbReference>
<dbReference type="InterPro" id="IPR050155">
    <property type="entry name" value="HAD-like_hydrolase_sf"/>
</dbReference>
<dbReference type="STRING" id="1423726.FC07_GL002349"/>
<dbReference type="InterPro" id="IPR023198">
    <property type="entry name" value="PGP-like_dom2"/>
</dbReference>
<dbReference type="PANTHER" id="PTHR43434:SF26">
    <property type="entry name" value="PYROPHOSPHATASE PPAX"/>
    <property type="match status" value="1"/>
</dbReference>
<proteinExistence type="predicted"/>
<dbReference type="EMBL" id="AZDA01000041">
    <property type="protein sequence ID" value="KRK39612.1"/>
    <property type="molecule type" value="Genomic_DNA"/>
</dbReference>
<evidence type="ECO:0000313" key="2">
    <source>
        <dbReference type="Proteomes" id="UP000051461"/>
    </source>
</evidence>
<dbReference type="GO" id="GO:0008967">
    <property type="term" value="F:phosphoglycolate phosphatase activity"/>
    <property type="evidence" value="ECO:0007669"/>
    <property type="project" value="TreeGrafter"/>
</dbReference>
<evidence type="ECO:0000313" key="1">
    <source>
        <dbReference type="EMBL" id="KRK39612.1"/>
    </source>
</evidence>
<keyword evidence="2" id="KW-1185">Reference proteome</keyword>
<dbReference type="GO" id="GO:0006281">
    <property type="term" value="P:DNA repair"/>
    <property type="evidence" value="ECO:0007669"/>
    <property type="project" value="TreeGrafter"/>
</dbReference>
<dbReference type="InterPro" id="IPR036412">
    <property type="entry name" value="HAD-like_sf"/>
</dbReference>
<sequence>MFKTILFDIDGTLIDTEQVIIQSLQQVLKTQLHLTVSAEKLTFVLGIPGATALQRFTADPAQIQRLGAQWSALAATMTQQYRIFPQVQTALQQLYRQVPLGIITSKNRGEFTREFTPFGLNDYFQLVVTASDTTQHKPDPAPLQYAAQQLKRTPIELLYVGDTVYDLQCAHAAGAQFALATWGGPR</sequence>
<dbReference type="Pfam" id="PF13419">
    <property type="entry name" value="HAD_2"/>
    <property type="match status" value="1"/>
</dbReference>
<dbReference type="OrthoDB" id="9792518at2"/>
<dbReference type="GO" id="GO:0005829">
    <property type="term" value="C:cytosol"/>
    <property type="evidence" value="ECO:0007669"/>
    <property type="project" value="TreeGrafter"/>
</dbReference>
<dbReference type="SFLD" id="SFLDS00003">
    <property type="entry name" value="Haloacid_Dehalogenase"/>
    <property type="match status" value="1"/>
</dbReference>
<name>A0A0R1GZ00_9LACO</name>
<dbReference type="NCBIfam" id="TIGR01509">
    <property type="entry name" value="HAD-SF-IA-v3"/>
    <property type="match status" value="1"/>
</dbReference>
<organism evidence="1 2">
    <name type="scientific">Loigolactobacillus bifermentans DSM 20003</name>
    <dbReference type="NCBI Taxonomy" id="1423726"/>
    <lineage>
        <taxon>Bacteria</taxon>
        <taxon>Bacillati</taxon>
        <taxon>Bacillota</taxon>
        <taxon>Bacilli</taxon>
        <taxon>Lactobacillales</taxon>
        <taxon>Lactobacillaceae</taxon>
        <taxon>Loigolactobacillus</taxon>
    </lineage>
</organism>
<dbReference type="SFLD" id="SFLDG01129">
    <property type="entry name" value="C1.5:_HAD__Beta-PGM__Phosphata"/>
    <property type="match status" value="1"/>
</dbReference>
<dbReference type="SUPFAM" id="SSF56784">
    <property type="entry name" value="HAD-like"/>
    <property type="match status" value="1"/>
</dbReference>
<dbReference type="Proteomes" id="UP000051461">
    <property type="component" value="Unassembled WGS sequence"/>
</dbReference>
<protein>
    <submittedName>
        <fullName evidence="1">Inorganic diphosphatase</fullName>
    </submittedName>
</protein>
<dbReference type="Gene3D" id="3.40.50.1000">
    <property type="entry name" value="HAD superfamily/HAD-like"/>
    <property type="match status" value="1"/>
</dbReference>
<dbReference type="Gene3D" id="1.10.150.240">
    <property type="entry name" value="Putative phosphatase, domain 2"/>
    <property type="match status" value="1"/>
</dbReference>
<gene>
    <name evidence="1" type="ORF">FC07_GL002349</name>
</gene>
<dbReference type="AlphaFoldDB" id="A0A0R1GZ00"/>
<dbReference type="RefSeq" id="WP_057904186.1">
    <property type="nucleotide sequence ID" value="NZ_AZDA01000041.1"/>
</dbReference>
<accession>A0A0R1GZ00</accession>
<dbReference type="NCBIfam" id="TIGR01549">
    <property type="entry name" value="HAD-SF-IA-v1"/>
    <property type="match status" value="1"/>
</dbReference>
<comment type="caution">
    <text evidence="1">The sequence shown here is derived from an EMBL/GenBank/DDBJ whole genome shotgun (WGS) entry which is preliminary data.</text>
</comment>